<dbReference type="Gene3D" id="2.160.10.10">
    <property type="entry name" value="Hexapeptide repeat proteins"/>
    <property type="match status" value="1"/>
</dbReference>
<reference evidence="1 2" key="1">
    <citation type="submission" date="2020-03" db="EMBL/GenBank/DDBJ databases">
        <authorList>
            <person name="Wang L."/>
            <person name="He N."/>
            <person name="Li Y."/>
            <person name="Fang Y."/>
            <person name="Zhang F."/>
        </authorList>
    </citation>
    <scope>NUCLEOTIDE SEQUENCE [LARGE SCALE GENOMIC DNA]</scope>
    <source>
        <strain evidence="1 2">36D10-4-7</strain>
    </source>
</reference>
<protein>
    <submittedName>
        <fullName evidence="1">CatB-related O-acetyltransferase</fullName>
    </submittedName>
</protein>
<dbReference type="SUPFAM" id="SSF51161">
    <property type="entry name" value="Trimeric LpxA-like enzymes"/>
    <property type="match status" value="1"/>
</dbReference>
<sequence length="214" mass="23567">MFSNLVDRLKVRFARGGEYDSVSLRRHFARKHDIAIGLYTFGAFDRWRMPPGTRIGRYCSIARNARLVEADHPVGNLTTHPFLYMPAFGVTQAQKEAVPGQVIEDDVWLSHNVTVLPGCKRIGRGAIVGAGAVVIADVPRYAVAVGVPAKVVRYRFPTEVQAAIEATRWWELDKQQLATGLRAAPAFATAPSAEGARAFFRAVHGRELEMPPTA</sequence>
<organism evidence="1 2">
    <name type="scientific">Sphingomonas corticis</name>
    <dbReference type="NCBI Taxonomy" id="2722791"/>
    <lineage>
        <taxon>Bacteria</taxon>
        <taxon>Pseudomonadati</taxon>
        <taxon>Pseudomonadota</taxon>
        <taxon>Alphaproteobacteria</taxon>
        <taxon>Sphingomonadales</taxon>
        <taxon>Sphingomonadaceae</taxon>
        <taxon>Sphingomonas</taxon>
    </lineage>
</organism>
<comment type="caution">
    <text evidence="1">The sequence shown here is derived from an EMBL/GenBank/DDBJ whole genome shotgun (WGS) entry which is preliminary data.</text>
</comment>
<evidence type="ECO:0000313" key="1">
    <source>
        <dbReference type="EMBL" id="NJR77273.1"/>
    </source>
</evidence>
<name>A0ABX1CK38_9SPHN</name>
<dbReference type="RefSeq" id="WP_168132764.1">
    <property type="nucleotide sequence ID" value="NZ_JAAVJH010000001.1"/>
</dbReference>
<dbReference type="InterPro" id="IPR011004">
    <property type="entry name" value="Trimer_LpxA-like_sf"/>
</dbReference>
<gene>
    <name evidence="1" type="ORF">HBH26_01435</name>
</gene>
<dbReference type="CDD" id="cd03349">
    <property type="entry name" value="LbH_XAT"/>
    <property type="match status" value="1"/>
</dbReference>
<keyword evidence="2" id="KW-1185">Reference proteome</keyword>
<dbReference type="EMBL" id="JAAVJH010000001">
    <property type="protein sequence ID" value="NJR77273.1"/>
    <property type="molecule type" value="Genomic_DNA"/>
</dbReference>
<dbReference type="InterPro" id="IPR051159">
    <property type="entry name" value="Hexapeptide_acetyltransf"/>
</dbReference>
<dbReference type="PANTHER" id="PTHR23416">
    <property type="entry name" value="SIALIC ACID SYNTHASE-RELATED"/>
    <property type="match status" value="1"/>
</dbReference>
<proteinExistence type="predicted"/>
<accession>A0ABX1CK38</accession>
<dbReference type="PANTHER" id="PTHR23416:SF78">
    <property type="entry name" value="LIPOPOLYSACCHARIDE BIOSYNTHESIS O-ACETYL TRANSFERASE WBBJ-RELATED"/>
    <property type="match status" value="1"/>
</dbReference>
<evidence type="ECO:0000313" key="2">
    <source>
        <dbReference type="Proteomes" id="UP000732399"/>
    </source>
</evidence>
<dbReference type="Proteomes" id="UP000732399">
    <property type="component" value="Unassembled WGS sequence"/>
</dbReference>